<reference evidence="1 2" key="1">
    <citation type="journal article" date="2019" name="Int. J. Syst. Evol. Microbiol.">
        <title>The Global Catalogue of Microorganisms (GCM) 10K type strain sequencing project: providing services to taxonomists for standard genome sequencing and annotation.</title>
        <authorList>
            <consortium name="The Broad Institute Genomics Platform"/>
            <consortium name="The Broad Institute Genome Sequencing Center for Infectious Disease"/>
            <person name="Wu L."/>
            <person name="Ma J."/>
        </authorList>
    </citation>
    <scope>NUCLEOTIDE SEQUENCE [LARGE SCALE GENOMIC DNA]</scope>
    <source>
        <strain evidence="1 2">JCM 14307</strain>
    </source>
</reference>
<dbReference type="InterPro" id="IPR010281">
    <property type="entry name" value="DUF885"/>
</dbReference>
<gene>
    <name evidence="1" type="ORF">GCM10009745_41110</name>
</gene>
<protein>
    <recommendedName>
        <fullName evidence="3">DUF885 domain-containing protein</fullName>
    </recommendedName>
</protein>
<dbReference type="Proteomes" id="UP001500280">
    <property type="component" value="Unassembled WGS sequence"/>
</dbReference>
<sequence length="563" mass="62479">MKPEIYFNSFLRDYLEDDSELSTALGLGSRTGLVLGNGALTECTERFVAERISRARACLDTLDGFDEATMSRDEAHSRRLLYWYLQRIVDAEPYCLNSYPVHSRGGLSDLLLSGVSQQLPMLLIHGHAIFTRQDAFDYLSRLHSVPVKLEQLQAVLIERHARGFRTPALVMQRAIEAMRVHATAGAGHPLLLSFRQKLGVVLDISERERAVLLQMAASAIAESVSPAYGNLIGTCVALVAEAPESCSLAVRDDGPGYYRYLLTKFATTDADPETLYLQAQGEFERACDELRSFLGHRDLCLSPRWASDLDTSAEALLAGAQACIDEISPQVARDVAGPLSHPVRVEPMDEFMRPFAGQGYYQPPSCLSAGYGVFRLNPESCRREPAALRTLTVHETIPGHHLQSVHLYGRAPALPAFRLALPFHGYTEGWAVYAERLVADLGFYEGDRVGELGRLAADLRRSTRMLLDTGIHHRGWSQGQARRRLHSEIGEMAWLDEEIERVCIQPGEGVSYKAGELALLSARERARKSWGAKFDLARFHHRVLDLGPCPLTMLGELVVADPV</sequence>
<dbReference type="PANTHER" id="PTHR33361:SF2">
    <property type="entry name" value="DUF885 DOMAIN-CONTAINING PROTEIN"/>
    <property type="match status" value="1"/>
</dbReference>
<evidence type="ECO:0008006" key="3">
    <source>
        <dbReference type="Google" id="ProtNLM"/>
    </source>
</evidence>
<evidence type="ECO:0000313" key="1">
    <source>
        <dbReference type="EMBL" id="GAA1691547.1"/>
    </source>
</evidence>
<organism evidence="1 2">
    <name type="scientific">Kribbella yunnanensis</name>
    <dbReference type="NCBI Taxonomy" id="190194"/>
    <lineage>
        <taxon>Bacteria</taxon>
        <taxon>Bacillati</taxon>
        <taxon>Actinomycetota</taxon>
        <taxon>Actinomycetes</taxon>
        <taxon>Propionibacteriales</taxon>
        <taxon>Kribbellaceae</taxon>
        <taxon>Kribbella</taxon>
    </lineage>
</organism>
<keyword evidence="2" id="KW-1185">Reference proteome</keyword>
<evidence type="ECO:0000313" key="2">
    <source>
        <dbReference type="Proteomes" id="UP001500280"/>
    </source>
</evidence>
<dbReference type="Pfam" id="PF05960">
    <property type="entry name" value="DUF885"/>
    <property type="match status" value="1"/>
</dbReference>
<proteinExistence type="predicted"/>
<dbReference type="EMBL" id="BAAANF010000015">
    <property type="protein sequence ID" value="GAA1691547.1"/>
    <property type="molecule type" value="Genomic_DNA"/>
</dbReference>
<comment type="caution">
    <text evidence="1">The sequence shown here is derived from an EMBL/GenBank/DDBJ whole genome shotgun (WGS) entry which is preliminary data.</text>
</comment>
<name>A0ABN2HQ10_9ACTN</name>
<dbReference type="PANTHER" id="PTHR33361">
    <property type="entry name" value="GLR0591 PROTEIN"/>
    <property type="match status" value="1"/>
</dbReference>
<dbReference type="RefSeq" id="WP_344154160.1">
    <property type="nucleotide sequence ID" value="NZ_BAAANF010000015.1"/>
</dbReference>
<accession>A0ABN2HQ10</accession>